<dbReference type="PANTHER" id="PTHR10165:SF35">
    <property type="entry name" value="RE23632P"/>
    <property type="match status" value="1"/>
</dbReference>
<keyword evidence="3 6" id="KW-0812">Transmembrane</keyword>
<protein>
    <submittedName>
        <fullName evidence="8">Phosphatidate phosphatase ppapdc1b</fullName>
    </submittedName>
</protein>
<feature type="transmembrane region" description="Helical" evidence="6">
    <location>
        <begin position="217"/>
        <end position="236"/>
    </location>
</feature>
<dbReference type="SMART" id="SM00014">
    <property type="entry name" value="acidPPc"/>
    <property type="match status" value="1"/>
</dbReference>
<feature type="transmembrane region" description="Helical" evidence="6">
    <location>
        <begin position="193"/>
        <end position="211"/>
    </location>
</feature>
<evidence type="ECO:0000256" key="2">
    <source>
        <dbReference type="ARBA" id="ARBA00008816"/>
    </source>
</evidence>
<feature type="transmembrane region" description="Helical" evidence="6">
    <location>
        <begin position="163"/>
        <end position="181"/>
    </location>
</feature>
<evidence type="ECO:0000256" key="3">
    <source>
        <dbReference type="ARBA" id="ARBA00022692"/>
    </source>
</evidence>
<evidence type="ECO:0000256" key="5">
    <source>
        <dbReference type="ARBA" id="ARBA00023136"/>
    </source>
</evidence>
<dbReference type="InterPro" id="IPR036938">
    <property type="entry name" value="PAP2/HPO_sf"/>
</dbReference>
<evidence type="ECO:0000313" key="9">
    <source>
        <dbReference type="Proteomes" id="UP001381693"/>
    </source>
</evidence>
<organism evidence="8 9">
    <name type="scientific">Halocaridina rubra</name>
    <name type="common">Hawaiian red shrimp</name>
    <dbReference type="NCBI Taxonomy" id="373956"/>
    <lineage>
        <taxon>Eukaryota</taxon>
        <taxon>Metazoa</taxon>
        <taxon>Ecdysozoa</taxon>
        <taxon>Arthropoda</taxon>
        <taxon>Crustacea</taxon>
        <taxon>Multicrustacea</taxon>
        <taxon>Malacostraca</taxon>
        <taxon>Eumalacostraca</taxon>
        <taxon>Eucarida</taxon>
        <taxon>Decapoda</taxon>
        <taxon>Pleocyemata</taxon>
        <taxon>Caridea</taxon>
        <taxon>Atyoidea</taxon>
        <taxon>Atyidae</taxon>
        <taxon>Halocaridina</taxon>
    </lineage>
</organism>
<sequence length="292" mass="33747">MKTHFARWIERQTTFWLEIIVRALLSIIFMELEHVPPFVRKIHIDELWLYKNPRTPSYIPTSLLWPLVFAVPTAIMFLYYLKKRDHTEFSQSLLSFSLALGLNGVITNITKLIVGRPRPDFYYRCFPEGHVDLDEISDIGSACTGELETIQEGRKSFPSGHSSFSFCSFGFLSLWICGKLSVFGEHRSQGWKLVVGISPTVIALMIALSRTSDYHHHWQDVLVGSMLGFLIAYTCYRQYYPSLTSRHCHLSYVNIPTLFDLESGKNKVEHNQNNELLLLDPESPVEEQIKWI</sequence>
<dbReference type="AlphaFoldDB" id="A0AAN9A870"/>
<dbReference type="InterPro" id="IPR000326">
    <property type="entry name" value="PAP2/HPO"/>
</dbReference>
<evidence type="ECO:0000256" key="1">
    <source>
        <dbReference type="ARBA" id="ARBA00004141"/>
    </source>
</evidence>
<name>A0AAN9A870_HALRR</name>
<dbReference type="EMBL" id="JAXCGZ010012775">
    <property type="protein sequence ID" value="KAK7073462.1"/>
    <property type="molecule type" value="Genomic_DNA"/>
</dbReference>
<dbReference type="GO" id="GO:0006644">
    <property type="term" value="P:phospholipid metabolic process"/>
    <property type="evidence" value="ECO:0007669"/>
    <property type="project" value="InterPro"/>
</dbReference>
<feature type="transmembrane region" description="Helical" evidence="6">
    <location>
        <begin position="93"/>
        <end position="114"/>
    </location>
</feature>
<evidence type="ECO:0000313" key="8">
    <source>
        <dbReference type="EMBL" id="KAK7073462.1"/>
    </source>
</evidence>
<feature type="transmembrane region" description="Helical" evidence="6">
    <location>
        <begin position="63"/>
        <end position="81"/>
    </location>
</feature>
<dbReference type="GO" id="GO:0016020">
    <property type="term" value="C:membrane"/>
    <property type="evidence" value="ECO:0007669"/>
    <property type="project" value="UniProtKB-SubCell"/>
</dbReference>
<feature type="domain" description="Phosphatidic acid phosphatase type 2/haloperoxidase" evidence="7">
    <location>
        <begin position="93"/>
        <end position="236"/>
    </location>
</feature>
<gene>
    <name evidence="8" type="primary">PPAPDC1B</name>
    <name evidence="8" type="ORF">SK128_004702</name>
</gene>
<dbReference type="Proteomes" id="UP001381693">
    <property type="component" value="Unassembled WGS sequence"/>
</dbReference>
<comment type="caution">
    <text evidence="8">The sequence shown here is derived from an EMBL/GenBank/DDBJ whole genome shotgun (WGS) entry which is preliminary data.</text>
</comment>
<comment type="similarity">
    <text evidence="2">Belongs to the PA-phosphatase related phosphoesterase family.</text>
</comment>
<keyword evidence="5 6" id="KW-0472">Membrane</keyword>
<comment type="subcellular location">
    <subcellularLocation>
        <location evidence="1">Membrane</location>
        <topology evidence="1">Multi-pass membrane protein</topology>
    </subcellularLocation>
</comment>
<dbReference type="GO" id="GO:0046839">
    <property type="term" value="P:phospholipid dephosphorylation"/>
    <property type="evidence" value="ECO:0007669"/>
    <property type="project" value="TreeGrafter"/>
</dbReference>
<proteinExistence type="inferred from homology"/>
<feature type="transmembrane region" description="Helical" evidence="6">
    <location>
        <begin position="12"/>
        <end position="30"/>
    </location>
</feature>
<dbReference type="InterPro" id="IPR043216">
    <property type="entry name" value="PAP-like"/>
</dbReference>
<dbReference type="SUPFAM" id="SSF48317">
    <property type="entry name" value="Acid phosphatase/Vanadium-dependent haloperoxidase"/>
    <property type="match status" value="1"/>
</dbReference>
<evidence type="ECO:0000256" key="4">
    <source>
        <dbReference type="ARBA" id="ARBA00022989"/>
    </source>
</evidence>
<keyword evidence="9" id="KW-1185">Reference proteome</keyword>
<dbReference type="Pfam" id="PF01569">
    <property type="entry name" value="PAP2"/>
    <property type="match status" value="1"/>
</dbReference>
<dbReference type="CDD" id="cd03390">
    <property type="entry name" value="PAP2_containing_1_like"/>
    <property type="match status" value="1"/>
</dbReference>
<reference evidence="8 9" key="1">
    <citation type="submission" date="2023-11" db="EMBL/GenBank/DDBJ databases">
        <title>Halocaridina rubra genome assembly.</title>
        <authorList>
            <person name="Smith C."/>
        </authorList>
    </citation>
    <scope>NUCLEOTIDE SEQUENCE [LARGE SCALE GENOMIC DNA]</scope>
    <source>
        <strain evidence="8">EP-1</strain>
        <tissue evidence="8">Whole</tissue>
    </source>
</reference>
<evidence type="ECO:0000259" key="7">
    <source>
        <dbReference type="SMART" id="SM00014"/>
    </source>
</evidence>
<keyword evidence="4 6" id="KW-1133">Transmembrane helix</keyword>
<dbReference type="GO" id="GO:0008195">
    <property type="term" value="F:phosphatidate phosphatase activity"/>
    <property type="evidence" value="ECO:0007669"/>
    <property type="project" value="TreeGrafter"/>
</dbReference>
<dbReference type="PANTHER" id="PTHR10165">
    <property type="entry name" value="LIPID PHOSPHATE PHOSPHATASE"/>
    <property type="match status" value="1"/>
</dbReference>
<dbReference type="Gene3D" id="1.20.144.10">
    <property type="entry name" value="Phosphatidic acid phosphatase type 2/haloperoxidase"/>
    <property type="match status" value="1"/>
</dbReference>
<accession>A0AAN9A870</accession>
<evidence type="ECO:0000256" key="6">
    <source>
        <dbReference type="SAM" id="Phobius"/>
    </source>
</evidence>